<dbReference type="EMBL" id="JAUEPH010000001">
    <property type="protein sequence ID" value="MDN3202720.1"/>
    <property type="molecule type" value="Genomic_DNA"/>
</dbReference>
<dbReference type="Pfam" id="PF14903">
    <property type="entry name" value="WG_beta_rep"/>
    <property type="match status" value="3"/>
</dbReference>
<keyword evidence="2" id="KW-1185">Reference proteome</keyword>
<dbReference type="Proteomes" id="UP001171916">
    <property type="component" value="Unassembled WGS sequence"/>
</dbReference>
<accession>A0ABT7Y8B8</accession>
<proteinExistence type="predicted"/>
<dbReference type="PANTHER" id="PTHR37841:SF1">
    <property type="entry name" value="DUF3298 DOMAIN-CONTAINING PROTEIN"/>
    <property type="match status" value="1"/>
</dbReference>
<organism evidence="1 2">
    <name type="scientific">Algoriphagus sediminis</name>
    <dbReference type="NCBI Taxonomy" id="3057113"/>
    <lineage>
        <taxon>Bacteria</taxon>
        <taxon>Pseudomonadati</taxon>
        <taxon>Bacteroidota</taxon>
        <taxon>Cytophagia</taxon>
        <taxon>Cytophagales</taxon>
        <taxon>Cyclobacteriaceae</taxon>
        <taxon>Algoriphagus</taxon>
    </lineage>
</organism>
<dbReference type="RefSeq" id="WP_289998278.1">
    <property type="nucleotide sequence ID" value="NZ_JAUEPH010000001.1"/>
</dbReference>
<comment type="caution">
    <text evidence="1">The sequence shown here is derived from an EMBL/GenBank/DDBJ whole genome shotgun (WGS) entry which is preliminary data.</text>
</comment>
<reference evidence="1" key="1">
    <citation type="submission" date="2023-06" db="EMBL/GenBank/DDBJ databases">
        <title>Robiginitalea aurantiacus sp. nov. and Algoriphagus sediminis sp. nov., isolated from coastal sediment.</title>
        <authorList>
            <person name="Zhou Z.Y."/>
            <person name="An J."/>
            <person name="Jia Y.W."/>
            <person name="Du Z.J."/>
        </authorList>
    </citation>
    <scope>NUCLEOTIDE SEQUENCE</scope>
    <source>
        <strain evidence="1">C2-7</strain>
    </source>
</reference>
<gene>
    <name evidence="1" type="ORF">QVH07_01110</name>
</gene>
<sequence length="522" mass="58969">MRKLATCLGIIIHSFFLIPHLSAQSWEVYDSDFQLKSRLIYDEIQLLSETVKIGKMDGQLFLLSRDNTPAVEIEAETVFQYLAPWILVKSGDKIGAYHEYGSKSLDNEYDEIQTYFNFLLAKKGNEYIVFQRGTSKTTSLGILDWAKITHNGIILTKKDGKFFLPFSDTPEKPYDLLEENEGKYLLAKESTGFGIINPDGDYIMEPVMDQLEHTSGDFFYAFDEGQYFLIEATELIANIRYNSFHEIRKEGDLLTEFIRGKLRRVMDWEGIILDTVGMEEVNFISKGNILVKLRDEKVGLLGQKNWLVNPVSGVEKILPGTEGYFPAVVNGKMGVIDSRGNWTIQPEYEKINLLSERMAAYVDNGKTGLISIGGEILSSPKWTEVKGFEDGLAISSLNNTSYLIGNSGVEIMEDGYENILRIDADNFLIEKEGKVGMIDKNGNSLLELNYDAIQQMEDGLFLLNSDGKFGLANSEGELIFPVAYEEILIDWGTKEILMKNEYVPVVVVEPEPSKKKRNRKGA</sequence>
<evidence type="ECO:0000313" key="1">
    <source>
        <dbReference type="EMBL" id="MDN3202720.1"/>
    </source>
</evidence>
<dbReference type="PANTHER" id="PTHR37841">
    <property type="entry name" value="GLR2918 PROTEIN"/>
    <property type="match status" value="1"/>
</dbReference>
<evidence type="ECO:0000313" key="2">
    <source>
        <dbReference type="Proteomes" id="UP001171916"/>
    </source>
</evidence>
<dbReference type="InterPro" id="IPR032774">
    <property type="entry name" value="WG_beta_rep"/>
</dbReference>
<protein>
    <submittedName>
        <fullName evidence="1">WG repeat-containing protein</fullName>
    </submittedName>
</protein>
<name>A0ABT7Y8B8_9BACT</name>